<name>A0A4V2S369_9GAMM</name>
<evidence type="ECO:0000313" key="3">
    <source>
        <dbReference type="Proteomes" id="UP000294862"/>
    </source>
</evidence>
<comment type="caution">
    <text evidence="2">The sequence shown here is derived from an EMBL/GenBank/DDBJ whole genome shotgun (WGS) entry which is preliminary data.</text>
</comment>
<proteinExistence type="predicted"/>
<evidence type="ECO:0000313" key="2">
    <source>
        <dbReference type="EMBL" id="TCO43160.1"/>
    </source>
</evidence>
<gene>
    <name evidence="2" type="ORF">EV148_101579</name>
</gene>
<sequence length="34" mass="3857">MLADEAAAIHAAQPELGDQYRHPLRTLQDRLARE</sequence>
<reference evidence="2 3" key="1">
    <citation type="journal article" date="2015" name="Stand. Genomic Sci.">
        <title>Genomic Encyclopedia of Bacterial and Archaeal Type Strains, Phase III: the genomes of soil and plant-associated and newly described type strains.</title>
        <authorList>
            <person name="Whitman W.B."/>
            <person name="Woyke T."/>
            <person name="Klenk H.P."/>
            <person name="Zhou Y."/>
            <person name="Lilburn T.G."/>
            <person name="Beck B.J."/>
            <person name="De Vos P."/>
            <person name="Vandamme P."/>
            <person name="Eisen J.A."/>
            <person name="Garrity G."/>
            <person name="Hugenholtz P."/>
            <person name="Kyrpides N.C."/>
        </authorList>
    </citation>
    <scope>NUCLEOTIDE SEQUENCE [LARGE SCALE GENOMIC DNA]</scope>
    <source>
        <strain evidence="2 3">A3</strain>
    </source>
</reference>
<dbReference type="Proteomes" id="UP000294862">
    <property type="component" value="Unassembled WGS sequence"/>
</dbReference>
<keyword evidence="3" id="KW-1185">Reference proteome</keyword>
<evidence type="ECO:0000256" key="1">
    <source>
        <dbReference type="SAM" id="MobiDB-lite"/>
    </source>
</evidence>
<accession>A0A4V2S369</accession>
<dbReference type="AlphaFoldDB" id="A0A4V2S369"/>
<feature type="region of interest" description="Disordered" evidence="1">
    <location>
        <begin position="1"/>
        <end position="34"/>
    </location>
</feature>
<protein>
    <submittedName>
        <fullName evidence="2">Uncharacterized protein</fullName>
    </submittedName>
</protein>
<dbReference type="EMBL" id="SLWQ01000001">
    <property type="protein sequence ID" value="TCO43160.1"/>
    <property type="molecule type" value="Genomic_DNA"/>
</dbReference>
<organism evidence="2 3">
    <name type="scientific">Dokdonella fugitiva</name>
    <dbReference type="NCBI Taxonomy" id="328517"/>
    <lineage>
        <taxon>Bacteria</taxon>
        <taxon>Pseudomonadati</taxon>
        <taxon>Pseudomonadota</taxon>
        <taxon>Gammaproteobacteria</taxon>
        <taxon>Lysobacterales</taxon>
        <taxon>Rhodanobacteraceae</taxon>
        <taxon>Dokdonella</taxon>
    </lineage>
</organism>